<dbReference type="Proteomes" id="UP000219514">
    <property type="component" value="Unassembled WGS sequence"/>
</dbReference>
<dbReference type="AlphaFoldDB" id="A0A285EF13"/>
<protein>
    <submittedName>
        <fullName evidence="1">Uncharacterized protein</fullName>
    </submittedName>
</protein>
<evidence type="ECO:0000313" key="1">
    <source>
        <dbReference type="EMBL" id="SNX96641.1"/>
    </source>
</evidence>
<reference evidence="1 2" key="1">
    <citation type="submission" date="2017-09" db="EMBL/GenBank/DDBJ databases">
        <authorList>
            <person name="Ehlers B."/>
            <person name="Leendertz F.H."/>
        </authorList>
    </citation>
    <scope>NUCLEOTIDE SEQUENCE [LARGE SCALE GENOMIC DNA]</scope>
    <source>
        <strain evidence="1 2">DSM 46844</strain>
    </source>
</reference>
<dbReference type="RefSeq" id="WP_097206633.1">
    <property type="nucleotide sequence ID" value="NZ_JACHXB010000002.1"/>
</dbReference>
<proteinExistence type="predicted"/>
<name>A0A285EF13_9ACTN</name>
<evidence type="ECO:0000313" key="2">
    <source>
        <dbReference type="Proteomes" id="UP000219514"/>
    </source>
</evidence>
<gene>
    <name evidence="1" type="ORF">SAMN06893097_104356</name>
</gene>
<accession>A0A285EF13</accession>
<organism evidence="1 2">
    <name type="scientific">Geodermatophilus sabuli</name>
    <dbReference type="NCBI Taxonomy" id="1564158"/>
    <lineage>
        <taxon>Bacteria</taxon>
        <taxon>Bacillati</taxon>
        <taxon>Actinomycetota</taxon>
        <taxon>Actinomycetes</taxon>
        <taxon>Geodermatophilales</taxon>
        <taxon>Geodermatophilaceae</taxon>
        <taxon>Geodermatophilus</taxon>
    </lineage>
</organism>
<keyword evidence="2" id="KW-1185">Reference proteome</keyword>
<sequence length="69" mass="7721">MTALCTSLAVEMQHDFVRAQAQLGEARLQQAEKDTPATRAAVTRWLTLIDAVLDMYLDMRGPGTRRGWS</sequence>
<dbReference type="EMBL" id="OBDO01000004">
    <property type="protein sequence ID" value="SNX96641.1"/>
    <property type="molecule type" value="Genomic_DNA"/>
</dbReference>